<gene>
    <name evidence="12" type="primary">LOC118431354</name>
</gene>
<keyword evidence="5" id="KW-0297">G-protein coupled receptor</keyword>
<dbReference type="RefSeq" id="XP_035698361.1">
    <property type="nucleotide sequence ID" value="XM_035842468.1"/>
</dbReference>
<evidence type="ECO:0000259" key="10">
    <source>
        <dbReference type="PROSITE" id="PS50262"/>
    </source>
</evidence>
<evidence type="ECO:0000313" key="11">
    <source>
        <dbReference type="Proteomes" id="UP000001554"/>
    </source>
</evidence>
<dbReference type="GO" id="GO:0007186">
    <property type="term" value="P:G protein-coupled receptor signaling pathway"/>
    <property type="evidence" value="ECO:0000318"/>
    <property type="project" value="GO_Central"/>
</dbReference>
<comment type="subcellular location">
    <subcellularLocation>
        <location evidence="1">Membrane</location>
        <topology evidence="1">Multi-pass membrane protein</topology>
    </subcellularLocation>
</comment>
<dbReference type="InterPro" id="IPR000611">
    <property type="entry name" value="NPY_rcpt"/>
</dbReference>
<dbReference type="CDD" id="cd15001">
    <property type="entry name" value="7tmA_GPRnna14-like"/>
    <property type="match status" value="1"/>
</dbReference>
<evidence type="ECO:0000256" key="8">
    <source>
        <dbReference type="ARBA" id="ARBA00023224"/>
    </source>
</evidence>
<feature type="transmembrane region" description="Helical" evidence="9">
    <location>
        <begin position="121"/>
        <end position="141"/>
    </location>
</feature>
<feature type="transmembrane region" description="Helical" evidence="9">
    <location>
        <begin position="212"/>
        <end position="232"/>
    </location>
</feature>
<comment type="similarity">
    <text evidence="2">Belongs to the G-protein coupled receptor 1 family.</text>
</comment>
<dbReference type="PANTHER" id="PTHR45695:SF15">
    <property type="entry name" value="OPSIN RH2"/>
    <property type="match status" value="1"/>
</dbReference>
<dbReference type="InterPro" id="IPR000276">
    <property type="entry name" value="GPCR_Rhodpsn"/>
</dbReference>
<dbReference type="OrthoDB" id="10007979at2759"/>
<dbReference type="OMA" id="MKAKSAC"/>
<feature type="transmembrane region" description="Helical" evidence="9">
    <location>
        <begin position="162"/>
        <end position="182"/>
    </location>
</feature>
<evidence type="ECO:0000256" key="4">
    <source>
        <dbReference type="ARBA" id="ARBA00022989"/>
    </source>
</evidence>
<name>A0A9J7NBK4_BRAFL</name>
<dbReference type="Proteomes" id="UP000001554">
    <property type="component" value="Chromosome 15"/>
</dbReference>
<protein>
    <submittedName>
        <fullName evidence="12">QRFP-like peptide receptor</fullName>
    </submittedName>
</protein>
<evidence type="ECO:0000256" key="7">
    <source>
        <dbReference type="ARBA" id="ARBA00023170"/>
    </source>
</evidence>
<keyword evidence="11" id="KW-1185">Reference proteome</keyword>
<evidence type="ECO:0000256" key="9">
    <source>
        <dbReference type="SAM" id="Phobius"/>
    </source>
</evidence>
<evidence type="ECO:0000256" key="3">
    <source>
        <dbReference type="ARBA" id="ARBA00022692"/>
    </source>
</evidence>
<evidence type="ECO:0000256" key="6">
    <source>
        <dbReference type="ARBA" id="ARBA00023136"/>
    </source>
</evidence>
<dbReference type="Pfam" id="PF00001">
    <property type="entry name" value="7tm_1"/>
    <property type="match status" value="1"/>
</dbReference>
<dbReference type="PANTHER" id="PTHR45695">
    <property type="entry name" value="LEUCOKININ RECEPTOR-RELATED"/>
    <property type="match status" value="1"/>
</dbReference>
<keyword evidence="3 9" id="KW-0812">Transmembrane</keyword>
<evidence type="ECO:0000256" key="2">
    <source>
        <dbReference type="ARBA" id="ARBA00010663"/>
    </source>
</evidence>
<evidence type="ECO:0000256" key="1">
    <source>
        <dbReference type="ARBA" id="ARBA00004141"/>
    </source>
</evidence>
<dbReference type="PRINTS" id="PR01012">
    <property type="entry name" value="NRPEPTIDEYR"/>
</dbReference>
<dbReference type="GO" id="GO:0004930">
    <property type="term" value="F:G protein-coupled receptor activity"/>
    <property type="evidence" value="ECO:0000318"/>
    <property type="project" value="GO_Central"/>
</dbReference>
<reference evidence="11" key="1">
    <citation type="journal article" date="2020" name="Nat. Ecol. Evol.">
        <title>Deeply conserved synteny resolves early events in vertebrate evolution.</title>
        <authorList>
            <person name="Simakov O."/>
            <person name="Marletaz F."/>
            <person name="Yue J.X."/>
            <person name="O'Connell B."/>
            <person name="Jenkins J."/>
            <person name="Brandt A."/>
            <person name="Calef R."/>
            <person name="Tung C.H."/>
            <person name="Huang T.K."/>
            <person name="Schmutz J."/>
            <person name="Satoh N."/>
            <person name="Yu J.K."/>
            <person name="Putnam N.H."/>
            <person name="Green R.E."/>
            <person name="Rokhsar D.S."/>
        </authorList>
    </citation>
    <scope>NUCLEOTIDE SEQUENCE [LARGE SCALE GENOMIC DNA]</scope>
    <source>
        <strain evidence="11">S238N-H82</strain>
    </source>
</reference>
<keyword evidence="8" id="KW-0807">Transducer</keyword>
<feature type="transmembrane region" description="Helical" evidence="9">
    <location>
        <begin position="291"/>
        <end position="313"/>
    </location>
</feature>
<keyword evidence="4 9" id="KW-1133">Transmembrane helix</keyword>
<dbReference type="FunFam" id="1.20.1070.10:FF:000511">
    <property type="entry name" value="Putative neuropeptide G protein-coupled receptor"/>
    <property type="match status" value="1"/>
</dbReference>
<sequence length="402" mass="45954">MEEESNDTFFEFMNETVYYNNESAPNATYPPYLGAYTILFMLEFSVPVLTVATLTVLLGTTGNVLVIFSVCRYRRLRSSISFYLVSLATADLFLCCVFTPLKTAEYFLPEWPFGPVMCKAVAYIQLLSMSSSVFTLTAIAYERNYIIVYPMKAKSACTMSRTRRVIALIWVTSLILSAPVLYGQQLQRYDWPVYTAYHCQKGWPGPLYSRLYAIYVAIFLFFIPVIVMVAAYGRASFELWASEEVTKSTPNSSGRGDSRDFQRTHLSTISPFSGKFSRKNSKLEKQQVMKMLLMVVFLYTMCWAPILLLNMLIEFSAINKNTQLVWALQATFELLVYINSCVNPICYAFMSRHFRDGFRKACLSCFCGRRLAMKLQLQGRPHLKYQHSAVTSSTGSETFHSF</sequence>
<feature type="transmembrane region" description="Helical" evidence="9">
    <location>
        <begin position="325"/>
        <end position="350"/>
    </location>
</feature>
<dbReference type="KEGG" id="bfo:118431354"/>
<keyword evidence="6 9" id="KW-0472">Membrane</keyword>
<dbReference type="PRINTS" id="PR00237">
    <property type="entry name" value="GPCRRHODOPSN"/>
</dbReference>
<accession>A0A9J7NBK4</accession>
<feature type="transmembrane region" description="Helical" evidence="9">
    <location>
        <begin position="44"/>
        <end position="68"/>
    </location>
</feature>
<dbReference type="PROSITE" id="PS50262">
    <property type="entry name" value="G_PROTEIN_RECEP_F1_2"/>
    <property type="match status" value="1"/>
</dbReference>
<evidence type="ECO:0000256" key="5">
    <source>
        <dbReference type="ARBA" id="ARBA00023040"/>
    </source>
</evidence>
<keyword evidence="7" id="KW-0675">Receptor</keyword>
<dbReference type="GO" id="GO:0005886">
    <property type="term" value="C:plasma membrane"/>
    <property type="evidence" value="ECO:0000318"/>
    <property type="project" value="GO_Central"/>
</dbReference>
<dbReference type="Gene3D" id="1.20.1070.10">
    <property type="entry name" value="Rhodopsin 7-helix transmembrane proteins"/>
    <property type="match status" value="1"/>
</dbReference>
<reference evidence="12" key="2">
    <citation type="submission" date="2025-08" db="UniProtKB">
        <authorList>
            <consortium name="RefSeq"/>
        </authorList>
    </citation>
    <scope>IDENTIFICATION</scope>
    <source>
        <strain evidence="12">S238N-H82</strain>
        <tissue evidence="12">Testes</tissue>
    </source>
</reference>
<dbReference type="SMART" id="SM01381">
    <property type="entry name" value="7TM_GPCR_Srsx"/>
    <property type="match status" value="1"/>
</dbReference>
<dbReference type="InterPro" id="IPR017452">
    <property type="entry name" value="GPCR_Rhodpsn_7TM"/>
</dbReference>
<feature type="transmembrane region" description="Helical" evidence="9">
    <location>
        <begin position="80"/>
        <end position="101"/>
    </location>
</feature>
<feature type="domain" description="G-protein coupled receptors family 1 profile" evidence="10">
    <location>
        <begin position="62"/>
        <end position="347"/>
    </location>
</feature>
<dbReference type="AlphaFoldDB" id="A0A9J7NBK4"/>
<proteinExistence type="inferred from homology"/>
<dbReference type="GeneID" id="118431354"/>
<dbReference type="GO" id="GO:0004983">
    <property type="term" value="F:neuropeptide Y receptor activity"/>
    <property type="evidence" value="ECO:0007669"/>
    <property type="project" value="InterPro"/>
</dbReference>
<dbReference type="SUPFAM" id="SSF81321">
    <property type="entry name" value="Family A G protein-coupled receptor-like"/>
    <property type="match status" value="1"/>
</dbReference>
<organism evidence="11 12">
    <name type="scientific">Branchiostoma floridae</name>
    <name type="common">Florida lancelet</name>
    <name type="synonym">Amphioxus</name>
    <dbReference type="NCBI Taxonomy" id="7739"/>
    <lineage>
        <taxon>Eukaryota</taxon>
        <taxon>Metazoa</taxon>
        <taxon>Chordata</taxon>
        <taxon>Cephalochordata</taxon>
        <taxon>Leptocardii</taxon>
        <taxon>Amphioxiformes</taxon>
        <taxon>Branchiostomatidae</taxon>
        <taxon>Branchiostoma</taxon>
    </lineage>
</organism>
<evidence type="ECO:0000313" key="12">
    <source>
        <dbReference type="RefSeq" id="XP_035698361.1"/>
    </source>
</evidence>